<dbReference type="InterPro" id="IPR045851">
    <property type="entry name" value="AMP-bd_C_sf"/>
</dbReference>
<dbReference type="SUPFAM" id="SSF56801">
    <property type="entry name" value="Acetyl-CoA synthetase-like"/>
    <property type="match status" value="1"/>
</dbReference>
<dbReference type="Gene3D" id="3.40.50.12780">
    <property type="entry name" value="N-terminal domain of ligase-like"/>
    <property type="match status" value="1"/>
</dbReference>
<protein>
    <submittedName>
        <fullName evidence="2">AMP-binding protein</fullName>
    </submittedName>
</protein>
<dbReference type="PANTHER" id="PTHR45527:SF1">
    <property type="entry name" value="FATTY ACID SYNTHASE"/>
    <property type="match status" value="1"/>
</dbReference>
<gene>
    <name evidence="2" type="ORF">ACFPC0_23325</name>
</gene>
<proteinExistence type="predicted"/>
<accession>A0ABV8TJI0</accession>
<comment type="caution">
    <text evidence="2">The sequence shown here is derived from an EMBL/GenBank/DDBJ whole genome shotgun (WGS) entry which is preliminary data.</text>
</comment>
<dbReference type="RefSeq" id="WP_381741656.1">
    <property type="nucleotide sequence ID" value="NZ_JBHSDP010000024.1"/>
</dbReference>
<dbReference type="InterPro" id="IPR042099">
    <property type="entry name" value="ANL_N_sf"/>
</dbReference>
<organism evidence="2 3">
    <name type="scientific">Streptomyces andamanensis</name>
    <dbReference type="NCBI Taxonomy" id="1565035"/>
    <lineage>
        <taxon>Bacteria</taxon>
        <taxon>Bacillati</taxon>
        <taxon>Actinomycetota</taxon>
        <taxon>Actinomycetes</taxon>
        <taxon>Kitasatosporales</taxon>
        <taxon>Streptomycetaceae</taxon>
        <taxon>Streptomyces</taxon>
    </lineage>
</organism>
<dbReference type="EMBL" id="JBHSDP010000024">
    <property type="protein sequence ID" value="MFC4330663.1"/>
    <property type="molecule type" value="Genomic_DNA"/>
</dbReference>
<dbReference type="PANTHER" id="PTHR45527">
    <property type="entry name" value="NONRIBOSOMAL PEPTIDE SYNTHETASE"/>
    <property type="match status" value="1"/>
</dbReference>
<evidence type="ECO:0000313" key="2">
    <source>
        <dbReference type="EMBL" id="MFC4330663.1"/>
    </source>
</evidence>
<dbReference type="Gene3D" id="3.30.300.30">
    <property type="match status" value="1"/>
</dbReference>
<dbReference type="InterPro" id="IPR020845">
    <property type="entry name" value="AMP-binding_CS"/>
</dbReference>
<evidence type="ECO:0000313" key="3">
    <source>
        <dbReference type="Proteomes" id="UP001595824"/>
    </source>
</evidence>
<sequence>MTQHHTGGLHERFLRGLALSADRPALRIGAETTTYRDLHQQALTWAGSLGGARTVGVLAGKTVTAYAGILGALYAGATVVPLHPDFPAARTRHMLELSGATAVVADERGRAVLAGLGDDLPALDVVEPDPARALTGPRTGTAPADTAYMLFTSGSTGRPKGVPISHGSTRHYFELLDARYDFTPDDVFSQTFDLNFDCAMFDLFCAWGSGATVDVTPQTAYLDLPAHLAEHGVTVWFATPSAISLARRMNGLAPGALPGLRWSFFAGEALRAHDAADWQAAAPASTLENIYGPTELTVTITGHRWDPDTSPERCVNGLVPIGRVHEGHDHVLVDEEDRETPVEGELLITGPQMSAGYLDPADDGGRFVERAGRRWYRTGDRVRRLADGELVYLGRLDSQVQLQGWRVELAEVEHELRSCEGVEEVVAVGAETPAGTELVVYYTGEPRPAARFARALRELLPKGMLPRHYEHLAEFPLNSNRKVDRKELTQRAAALLDRPSSRAATALAAGPVG</sequence>
<dbReference type="Pfam" id="PF00501">
    <property type="entry name" value="AMP-binding"/>
    <property type="match status" value="1"/>
</dbReference>
<evidence type="ECO:0000259" key="1">
    <source>
        <dbReference type="Pfam" id="PF00501"/>
    </source>
</evidence>
<dbReference type="InterPro" id="IPR000873">
    <property type="entry name" value="AMP-dep_synth/lig_dom"/>
</dbReference>
<name>A0ABV8TJI0_9ACTN</name>
<dbReference type="Proteomes" id="UP001595824">
    <property type="component" value="Unassembled WGS sequence"/>
</dbReference>
<feature type="domain" description="AMP-dependent synthetase/ligase" evidence="1">
    <location>
        <begin position="21"/>
        <end position="358"/>
    </location>
</feature>
<reference evidence="3" key="1">
    <citation type="journal article" date="2019" name="Int. J. Syst. Evol. Microbiol.">
        <title>The Global Catalogue of Microorganisms (GCM) 10K type strain sequencing project: providing services to taxonomists for standard genome sequencing and annotation.</title>
        <authorList>
            <consortium name="The Broad Institute Genomics Platform"/>
            <consortium name="The Broad Institute Genome Sequencing Center for Infectious Disease"/>
            <person name="Wu L."/>
            <person name="Ma J."/>
        </authorList>
    </citation>
    <scope>NUCLEOTIDE SEQUENCE [LARGE SCALE GENOMIC DNA]</scope>
    <source>
        <strain evidence="3">PCU 347</strain>
    </source>
</reference>
<dbReference type="PROSITE" id="PS00455">
    <property type="entry name" value="AMP_BINDING"/>
    <property type="match status" value="1"/>
</dbReference>
<keyword evidence="3" id="KW-1185">Reference proteome</keyword>